<evidence type="ECO:0000259" key="6">
    <source>
        <dbReference type="Pfam" id="PF08546"/>
    </source>
</evidence>
<evidence type="ECO:0000256" key="2">
    <source>
        <dbReference type="ARBA" id="ARBA00022857"/>
    </source>
</evidence>
<dbReference type="InterPro" id="IPR013328">
    <property type="entry name" value="6PGD_dom2"/>
</dbReference>
<dbReference type="PANTHER" id="PTHR21708:SF40">
    <property type="entry name" value="REDUCTASE FAMILY PROTEIN, PUTATIVE (AFU_ORTHOLOGUE AFUA_2G14497)-RELATED"/>
    <property type="match status" value="1"/>
</dbReference>
<comment type="caution">
    <text evidence="7">The sequence shown here is derived from an EMBL/GenBank/DDBJ whole genome shotgun (WGS) entry which is preliminary data.</text>
</comment>
<dbReference type="Gene3D" id="3.40.50.720">
    <property type="entry name" value="NAD(P)-binding Rossmann-like Domain"/>
    <property type="match status" value="1"/>
</dbReference>
<dbReference type="Gene3D" id="1.10.1040.10">
    <property type="entry name" value="N-(1-d-carboxylethyl)-l-norvaline Dehydrogenase, domain 2"/>
    <property type="match status" value="1"/>
</dbReference>
<evidence type="ECO:0000256" key="4">
    <source>
        <dbReference type="RuleBase" id="RU362068"/>
    </source>
</evidence>
<dbReference type="InterPro" id="IPR051402">
    <property type="entry name" value="KPR-Related"/>
</dbReference>
<comment type="similarity">
    <text evidence="1 4">Belongs to the ketopantoate reductase family.</text>
</comment>
<accession>A0A8J2I6E3</accession>
<feature type="domain" description="Ketopantoate reductase C-terminal" evidence="6">
    <location>
        <begin position="198"/>
        <end position="318"/>
    </location>
</feature>
<dbReference type="EC" id="1.1.1.169" evidence="4"/>
<feature type="domain" description="Ketopantoate reductase N-terminal" evidence="5">
    <location>
        <begin position="6"/>
        <end position="153"/>
    </location>
</feature>
<gene>
    <name evidence="7" type="ORF">ALTATR162_LOCUS8365</name>
</gene>
<evidence type="ECO:0000313" key="8">
    <source>
        <dbReference type="Proteomes" id="UP000676310"/>
    </source>
</evidence>
<dbReference type="OrthoDB" id="3609at2759"/>
<name>A0A8J2I6E3_9PLEO</name>
<organism evidence="7 8">
    <name type="scientific">Alternaria atra</name>
    <dbReference type="NCBI Taxonomy" id="119953"/>
    <lineage>
        <taxon>Eukaryota</taxon>
        <taxon>Fungi</taxon>
        <taxon>Dikarya</taxon>
        <taxon>Ascomycota</taxon>
        <taxon>Pezizomycotina</taxon>
        <taxon>Dothideomycetes</taxon>
        <taxon>Pleosporomycetidae</taxon>
        <taxon>Pleosporales</taxon>
        <taxon>Pleosporineae</taxon>
        <taxon>Pleosporaceae</taxon>
        <taxon>Alternaria</taxon>
        <taxon>Alternaria sect. Ulocladioides</taxon>
    </lineage>
</organism>
<dbReference type="GO" id="GO:0008677">
    <property type="term" value="F:2-dehydropantoate 2-reductase activity"/>
    <property type="evidence" value="ECO:0007669"/>
    <property type="project" value="UniProtKB-EC"/>
</dbReference>
<dbReference type="InterPro" id="IPR013752">
    <property type="entry name" value="KPA_reductase"/>
</dbReference>
<reference evidence="7" key="1">
    <citation type="submission" date="2021-05" db="EMBL/GenBank/DDBJ databases">
        <authorList>
            <person name="Stam R."/>
        </authorList>
    </citation>
    <scope>NUCLEOTIDE SEQUENCE</scope>
    <source>
        <strain evidence="7">CS162</strain>
    </source>
</reference>
<dbReference type="PANTHER" id="PTHR21708">
    <property type="entry name" value="PROBABLE 2-DEHYDROPANTOATE 2-REDUCTASE"/>
    <property type="match status" value="1"/>
</dbReference>
<keyword evidence="8" id="KW-1185">Reference proteome</keyword>
<evidence type="ECO:0000256" key="3">
    <source>
        <dbReference type="ARBA" id="ARBA00023002"/>
    </source>
</evidence>
<protein>
    <recommendedName>
        <fullName evidence="4">2-dehydropantoate 2-reductase</fullName>
        <ecNumber evidence="4">1.1.1.169</ecNumber>
    </recommendedName>
    <alternativeName>
        <fullName evidence="4">Ketopantoate reductase</fullName>
    </alternativeName>
</protein>
<dbReference type="Proteomes" id="UP000676310">
    <property type="component" value="Unassembled WGS sequence"/>
</dbReference>
<dbReference type="EMBL" id="CAJRGZ010000023">
    <property type="protein sequence ID" value="CAG5177761.1"/>
    <property type="molecule type" value="Genomic_DNA"/>
</dbReference>
<evidence type="ECO:0000313" key="7">
    <source>
        <dbReference type="EMBL" id="CAG5177761.1"/>
    </source>
</evidence>
<dbReference type="GO" id="GO:0015940">
    <property type="term" value="P:pantothenate biosynthetic process"/>
    <property type="evidence" value="ECO:0007669"/>
    <property type="project" value="InterPro"/>
</dbReference>
<dbReference type="GeneID" id="67020467"/>
<dbReference type="RefSeq" id="XP_043171930.1">
    <property type="nucleotide sequence ID" value="XM_043315995.1"/>
</dbReference>
<proteinExistence type="inferred from homology"/>
<keyword evidence="3 4" id="KW-0560">Oxidoreductase</keyword>
<evidence type="ECO:0000259" key="5">
    <source>
        <dbReference type="Pfam" id="PF02558"/>
    </source>
</evidence>
<evidence type="ECO:0000256" key="1">
    <source>
        <dbReference type="ARBA" id="ARBA00007870"/>
    </source>
</evidence>
<sequence>METCDVLIYGAGAVGSVLGWLIARTGRHRVWVVCKSNFAQVKEQGFQLHTTIWGNGVFTPHHVFEAGSALQCMSQSGYAYIILANKIKTEQSRLQMLHDLQQVTTANTILVSTQNGLGNEAALRNAFPNNPIISMVCNLVCCQVSPGVTEQRTSIKPHAFHAGVYGRISKTDFTTVESKAIESLIACDEQFIVVDNALLEKWQKIVFNNAWNSMTALTGVNTHELFESPAAIELVRHLADEACQIGIASGVEMGGMAPEKVLEIAKSCEPIVTSTLFDARRGRALELAPITGFLVAQAARVGVQVPYTTDIYQQLKQMDSALQA</sequence>
<dbReference type="SUPFAM" id="SSF48179">
    <property type="entry name" value="6-phosphogluconate dehydrogenase C-terminal domain-like"/>
    <property type="match status" value="1"/>
</dbReference>
<dbReference type="AlphaFoldDB" id="A0A8J2I6E3"/>
<dbReference type="NCBIfam" id="TIGR00745">
    <property type="entry name" value="apbA_panE"/>
    <property type="match status" value="1"/>
</dbReference>
<dbReference type="FunFam" id="1.10.1040.10:FF:000017">
    <property type="entry name" value="2-dehydropantoate 2-reductase"/>
    <property type="match status" value="1"/>
</dbReference>
<comment type="function">
    <text evidence="4">Catalyzes the NADPH-dependent reduction of ketopantoate into pantoic acid.</text>
</comment>
<dbReference type="InterPro" id="IPR003710">
    <property type="entry name" value="ApbA"/>
</dbReference>
<keyword evidence="2 4" id="KW-0521">NADP</keyword>
<dbReference type="InterPro" id="IPR013332">
    <property type="entry name" value="KPR_N"/>
</dbReference>
<dbReference type="Pfam" id="PF08546">
    <property type="entry name" value="ApbA_C"/>
    <property type="match status" value="1"/>
</dbReference>
<dbReference type="GO" id="GO:0005737">
    <property type="term" value="C:cytoplasm"/>
    <property type="evidence" value="ECO:0007669"/>
    <property type="project" value="TreeGrafter"/>
</dbReference>
<comment type="catalytic activity">
    <reaction evidence="4">
        <text>(R)-pantoate + NADP(+) = 2-dehydropantoate + NADPH + H(+)</text>
        <dbReference type="Rhea" id="RHEA:16233"/>
        <dbReference type="ChEBI" id="CHEBI:11561"/>
        <dbReference type="ChEBI" id="CHEBI:15378"/>
        <dbReference type="ChEBI" id="CHEBI:15980"/>
        <dbReference type="ChEBI" id="CHEBI:57783"/>
        <dbReference type="ChEBI" id="CHEBI:58349"/>
        <dbReference type="EC" id="1.1.1.169"/>
    </reaction>
</comment>
<dbReference type="InterPro" id="IPR008927">
    <property type="entry name" value="6-PGluconate_DH-like_C_sf"/>
</dbReference>
<dbReference type="Pfam" id="PF02558">
    <property type="entry name" value="ApbA"/>
    <property type="match status" value="1"/>
</dbReference>